<dbReference type="SUPFAM" id="SSF51294">
    <property type="entry name" value="Hedgehog/intein (Hint) domain"/>
    <property type="match status" value="1"/>
</dbReference>
<feature type="domain" description="Hedgehog/Intein (Hint)" evidence="1">
    <location>
        <begin position="218"/>
        <end position="357"/>
    </location>
</feature>
<feature type="non-terminal residue" evidence="2">
    <location>
        <position position="1"/>
    </location>
</feature>
<evidence type="ECO:0000259" key="1">
    <source>
        <dbReference type="Pfam" id="PF13403"/>
    </source>
</evidence>
<evidence type="ECO:0000313" key="2">
    <source>
        <dbReference type="EMBL" id="MBO1361342.1"/>
    </source>
</evidence>
<keyword evidence="3" id="KW-1185">Reference proteome</keyword>
<dbReference type="Gene3D" id="2.170.16.10">
    <property type="entry name" value="Hedgehog/Intein (Hint) domain"/>
    <property type="match status" value="1"/>
</dbReference>
<proteinExistence type="predicted"/>
<name>A0ABS3LZK2_9PROT</name>
<dbReference type="RefSeq" id="WP_207882989.1">
    <property type="nucleotide sequence ID" value="NZ_JAFVMF010000021.1"/>
</dbReference>
<comment type="caution">
    <text evidence="2">The sequence shown here is derived from an EMBL/GenBank/DDBJ whole genome shotgun (WGS) entry which is preliminary data.</text>
</comment>
<dbReference type="Pfam" id="PF13403">
    <property type="entry name" value="Hint_2"/>
    <property type="match status" value="1"/>
</dbReference>
<accession>A0ABS3LZK2</accession>
<reference evidence="2 3" key="1">
    <citation type="submission" date="2021-03" db="EMBL/GenBank/DDBJ databases">
        <title>The complete genome sequence of Acetobacter sacchari TBRC 11175.</title>
        <authorList>
            <person name="Charoenyingcharoen P."/>
            <person name="Yukphan P."/>
        </authorList>
    </citation>
    <scope>NUCLEOTIDE SEQUENCE [LARGE SCALE GENOMIC DNA]</scope>
    <source>
        <strain evidence="2 3">TBRC 11175</strain>
    </source>
</reference>
<gene>
    <name evidence="2" type="ORF">J2D73_16260</name>
</gene>
<dbReference type="Proteomes" id="UP000664771">
    <property type="component" value="Unassembled WGS sequence"/>
</dbReference>
<sequence>VHIQSLNHIRPIFQTGSDDVVFNLTENVTISEEVASFSNYIQAKTVTVSGSYNLTLDVYYVVSSSGGTSFYSGGYYYIGTMDIGSGSSVTIGSALAATSVANINVISGSGTLNLQYTATLNSYDIGSSVVIHVDDTANVLNVPSPVTNKITNFNENTVLKFISAPTGGSVEWTENSDGSYTLAENNDGVITTLATDIVFATGVSPSDIVWDADDAQTTCFLTDSQISTPSGYRPIQHIAVNDDVIVYSNGMQKAVSVKWIGTGRVRVNGSLPDDRAGYPVRILENAISEGVPFKDMLVTAEHCLFFDGKFVPARMLVNGGSIFYDTTITSYDYYHIETETHSVIMADGMLTESYLDTGNRRSFTQLGNVVSISGRRNLTWDDAAAPLTVCREFVEPLFRQIEARAVEGARLRRTKPGSLTCEHGLHLITDSGVTLHPLREINEQVMFMIPAGVESVRVVSNSSRPSDVIGPFVDDRRTLGVLVGGITLSEGKKTTALTSYLEDVDLAGWSSVENSTTRWTGGNALLPLGSRPADGLALMTIQIHAAGPYLLRESPLDTNALQA</sequence>
<dbReference type="InterPro" id="IPR036844">
    <property type="entry name" value="Hint_dom_sf"/>
</dbReference>
<evidence type="ECO:0000313" key="3">
    <source>
        <dbReference type="Proteomes" id="UP000664771"/>
    </source>
</evidence>
<dbReference type="EMBL" id="JAFVMF010000021">
    <property type="protein sequence ID" value="MBO1361342.1"/>
    <property type="molecule type" value="Genomic_DNA"/>
</dbReference>
<dbReference type="InterPro" id="IPR028992">
    <property type="entry name" value="Hedgehog/Intein_dom"/>
</dbReference>
<organism evidence="2 3">
    <name type="scientific">Acetobacter sacchari</name>
    <dbReference type="NCBI Taxonomy" id="2661687"/>
    <lineage>
        <taxon>Bacteria</taxon>
        <taxon>Pseudomonadati</taxon>
        <taxon>Pseudomonadota</taxon>
        <taxon>Alphaproteobacteria</taxon>
        <taxon>Acetobacterales</taxon>
        <taxon>Acetobacteraceae</taxon>
        <taxon>Acetobacter</taxon>
    </lineage>
</organism>
<protein>
    <submittedName>
        <fullName evidence="2">Hint domain-containing protein</fullName>
    </submittedName>
</protein>